<keyword evidence="4" id="KW-1185">Reference proteome</keyword>
<dbReference type="InterPro" id="IPR038870">
    <property type="entry name" value="UBAP1"/>
</dbReference>
<evidence type="ECO:0000259" key="2">
    <source>
        <dbReference type="PROSITE" id="PS50030"/>
    </source>
</evidence>
<dbReference type="GO" id="GO:0043162">
    <property type="term" value="P:ubiquitin-dependent protein catabolic process via the multivesicular body sorting pathway"/>
    <property type="evidence" value="ECO:0007669"/>
    <property type="project" value="InterPro"/>
</dbReference>
<dbReference type="InterPro" id="IPR015940">
    <property type="entry name" value="UBA"/>
</dbReference>
<dbReference type="SMART" id="SM00165">
    <property type="entry name" value="UBA"/>
    <property type="match status" value="2"/>
</dbReference>
<dbReference type="InterPro" id="IPR042575">
    <property type="entry name" value="UBAP1_C"/>
</dbReference>
<feature type="domain" description="UBA" evidence="2">
    <location>
        <begin position="582"/>
        <end position="626"/>
    </location>
</feature>
<evidence type="ECO:0000313" key="4">
    <source>
        <dbReference type="Proteomes" id="UP001187531"/>
    </source>
</evidence>
<proteinExistence type="predicted"/>
<gene>
    <name evidence="3" type="ORF">QYM36_005645</name>
</gene>
<dbReference type="InterPro" id="IPR009060">
    <property type="entry name" value="UBA-like_sf"/>
</dbReference>
<dbReference type="PANTHER" id="PTHR15960:SF5">
    <property type="entry name" value="LD44032P"/>
    <property type="match status" value="1"/>
</dbReference>
<accession>A0AA88LAM2</accession>
<organism evidence="3 4">
    <name type="scientific">Artemia franciscana</name>
    <name type="common">Brine shrimp</name>
    <name type="synonym">Artemia sanfranciscana</name>
    <dbReference type="NCBI Taxonomy" id="6661"/>
    <lineage>
        <taxon>Eukaryota</taxon>
        <taxon>Metazoa</taxon>
        <taxon>Ecdysozoa</taxon>
        <taxon>Arthropoda</taxon>
        <taxon>Crustacea</taxon>
        <taxon>Branchiopoda</taxon>
        <taxon>Anostraca</taxon>
        <taxon>Artemiidae</taxon>
        <taxon>Artemia</taxon>
    </lineage>
</organism>
<reference evidence="3" key="1">
    <citation type="submission" date="2023-07" db="EMBL/GenBank/DDBJ databases">
        <title>Chromosome-level genome assembly of Artemia franciscana.</title>
        <authorList>
            <person name="Jo E."/>
        </authorList>
    </citation>
    <scope>NUCLEOTIDE SEQUENCE</scope>
    <source>
        <tissue evidence="3">Whole body</tissue>
    </source>
</reference>
<dbReference type="AlphaFoldDB" id="A0AA88LAM2"/>
<dbReference type="Proteomes" id="UP001187531">
    <property type="component" value="Unassembled WGS sequence"/>
</dbReference>
<dbReference type="PANTHER" id="PTHR15960">
    <property type="entry name" value="LD44032P"/>
    <property type="match status" value="1"/>
</dbReference>
<sequence length="626" mass="70124">MNRRRYGRPLYLRMPQCDIGSQIYVNLWNEMADKPYKCDSGSKMVPADPRKTMAHLKKDKFDQLEQVALLDSLIFYGVKPNPNVELRENLNGVITQIMGLQDFKEMDLLKVNRFRMPANQTENVKIAPVLVKFSSLDTARKVFAAKKPVTEIEITKIVNGLKDSSSSGPDSIPTKGTLAQVHNIHLESNLTNFHNLNSSKFYDVDSTFSNNFWIDGVPFKIGEAYRPLPPVKLPLSVQNALDAAHQKMEVDPAVSSIRLQAKLALSEMDNSKQSKILEMQGLRERLEEYRNRKIEEKLIKAKLVPENHTLTASQIEIEIEDPNQDEDQKKLVDEFRADAKVSELPGLNASLQSPKKDRIKPGKQQNVIKLTSFDEFENGSTPFEDLALKSINDKAELASLLTPCTFQSHTVPSQTNSLYRSNGCYSGALSYYGTNVNQGISSCDKSKVNEEYSYCNNWGLPTKGLHDGLTDTLLCSFPTANTYNSSDPPSQWPSNHVDVEKTVIPKSKLPNPYFDLSIGKQYLVRQMIDMGFDHGRSARAVKKFGDDGKKVLDYLLLIQSLEEAGHPGDRVEQALLKVGDSDVDDLKPLLELTNQFVSLGYSEEAAIDALVRSKNDQDAALDLLAT</sequence>
<evidence type="ECO:0000256" key="1">
    <source>
        <dbReference type="SAM" id="Coils"/>
    </source>
</evidence>
<dbReference type="GO" id="GO:0043130">
    <property type="term" value="F:ubiquitin binding"/>
    <property type="evidence" value="ECO:0007669"/>
    <property type="project" value="InterPro"/>
</dbReference>
<protein>
    <recommendedName>
        <fullName evidence="2">UBA domain-containing protein</fullName>
    </recommendedName>
</protein>
<feature type="domain" description="UBA" evidence="2">
    <location>
        <begin position="517"/>
        <end position="558"/>
    </location>
</feature>
<name>A0AA88LAM2_ARTSF</name>
<dbReference type="CDD" id="cd14270">
    <property type="entry name" value="UBA"/>
    <property type="match status" value="1"/>
</dbReference>
<dbReference type="GO" id="GO:0000813">
    <property type="term" value="C:ESCRT I complex"/>
    <property type="evidence" value="ECO:0007669"/>
    <property type="project" value="InterPro"/>
</dbReference>
<dbReference type="PROSITE" id="PS50030">
    <property type="entry name" value="UBA"/>
    <property type="match status" value="2"/>
</dbReference>
<dbReference type="SUPFAM" id="SSF46934">
    <property type="entry name" value="UBA-like"/>
    <property type="match status" value="1"/>
</dbReference>
<dbReference type="Gene3D" id="1.20.120.1920">
    <property type="entry name" value="UBAP1 SOUBA domain"/>
    <property type="match status" value="1"/>
</dbReference>
<feature type="coiled-coil region" evidence="1">
    <location>
        <begin position="272"/>
        <end position="299"/>
    </location>
</feature>
<comment type="caution">
    <text evidence="3">The sequence shown here is derived from an EMBL/GenBank/DDBJ whole genome shotgun (WGS) entry which is preliminary data.</text>
</comment>
<dbReference type="EMBL" id="JAVRJZ010000009">
    <property type="protein sequence ID" value="KAK2718406.1"/>
    <property type="molecule type" value="Genomic_DNA"/>
</dbReference>
<evidence type="ECO:0000313" key="3">
    <source>
        <dbReference type="EMBL" id="KAK2718406.1"/>
    </source>
</evidence>
<keyword evidence="1" id="KW-0175">Coiled coil</keyword>